<accession>A0A221ZPD3</accession>
<proteinExistence type="predicted"/>
<reference evidence="2" key="2">
    <citation type="submission" date="2018-07" db="EMBL/GenBank/DDBJ databases">
        <title>Draft genome sequence of Klebsiella pneumoniae K293.</title>
        <authorList>
            <person name="He F."/>
        </authorList>
    </citation>
    <scope>NUCLEOTIDE SEQUENCE</scope>
    <source>
        <strain evidence="2">K293</strain>
    </source>
</reference>
<gene>
    <name evidence="2" type="ORF">DW286_22345</name>
    <name evidence="3" type="ORF">FXN67_31640</name>
</gene>
<evidence type="ECO:0000313" key="3">
    <source>
        <dbReference type="EMBL" id="TYL68825.1"/>
    </source>
</evidence>
<evidence type="ECO:0000313" key="4">
    <source>
        <dbReference type="Proteomes" id="UP000322977"/>
    </source>
</evidence>
<keyword evidence="1" id="KW-0614">Plasmid</keyword>
<evidence type="ECO:0000313" key="2">
    <source>
        <dbReference type="EMBL" id="RDT87062.1"/>
    </source>
</evidence>
<dbReference type="Proteomes" id="UP000254657">
    <property type="component" value="Unassembled WGS sequence"/>
</dbReference>
<organism evidence="1">
    <name type="scientific">Klebsiella pneumoniae</name>
    <dbReference type="NCBI Taxonomy" id="573"/>
    <lineage>
        <taxon>Bacteria</taxon>
        <taxon>Pseudomonadati</taxon>
        <taxon>Pseudomonadota</taxon>
        <taxon>Gammaproteobacteria</taxon>
        <taxon>Enterobacterales</taxon>
        <taxon>Enterobacteriaceae</taxon>
        <taxon>Klebsiella/Raoultella group</taxon>
        <taxon>Klebsiella</taxon>
        <taxon>Klebsiella pneumoniae complex</taxon>
    </lineage>
</organism>
<dbReference type="EMBL" id="QRCF01000030">
    <property type="protein sequence ID" value="RDT87062.1"/>
    <property type="molecule type" value="Genomic_DNA"/>
</dbReference>
<reference evidence="3 4" key="3">
    <citation type="submission" date="2019-08" db="EMBL/GenBank/DDBJ databases">
        <title>Phenotypic and genetic characterization of extended-spectrum b-lactamase-producing hypermucoviscous Klebsiella pneumoniae from Chile.</title>
        <authorList>
            <person name="Morales-Leon F."/>
            <person name="Caro C."/>
            <person name="Opazo-Capurro A."/>
            <person name="Lincopan N."/>
            <person name="Dominguez-Yevenes M."/>
            <person name="Lima C."/>
            <person name="Bello-Toledo H."/>
            <person name="Gonzalez-Rocha G."/>
        </authorList>
    </citation>
    <scope>NUCLEOTIDE SEQUENCE [LARGE SCALE GENOMIC DNA]</scope>
    <source>
        <strain evidence="3 4">UCO-494</strain>
    </source>
</reference>
<dbReference type="EMBL" id="VSSY01000153">
    <property type="protein sequence ID" value="TYL68825.1"/>
    <property type="molecule type" value="Genomic_DNA"/>
</dbReference>
<geneLocation type="plasmid" evidence="1">
    <name>p675920-2</name>
</geneLocation>
<protein>
    <submittedName>
        <fullName evidence="1">Uncharacterized protein</fullName>
    </submittedName>
</protein>
<dbReference type="AlphaFoldDB" id="A0A221ZPD3"/>
<evidence type="ECO:0000313" key="1">
    <source>
        <dbReference type="EMBL" id="ASO64390.1"/>
    </source>
</evidence>
<name>A0A221ZPD3_KLEPN</name>
<reference evidence="1" key="1">
    <citation type="submission" date="2017-05" db="EMBL/GenBank/DDBJ databases">
        <title>Complete sequence of p675920-1.</title>
        <authorList>
            <person name="Feng J."/>
            <person name="Zhou D."/>
        </authorList>
    </citation>
    <scope>NUCLEOTIDE SEQUENCE</scope>
    <source>
        <strain evidence="1">675920</strain>
        <plasmid evidence="1">p675920-2</plasmid>
    </source>
</reference>
<dbReference type="EMBL" id="MF133496">
    <property type="protein sequence ID" value="ASO64390.1"/>
    <property type="molecule type" value="Genomic_DNA"/>
</dbReference>
<sequence length="75" mass="8699">MAINAPPEKRKNRTSDNVIYIGAERKDRIDQMTIEISYSTKKKVSTARFFQFLIDHYGENAKNEFIEAIIKSDDS</sequence>
<dbReference type="RefSeq" id="WP_032440573.1">
    <property type="nucleotide sequence ID" value="NZ_AP022370.1"/>
</dbReference>
<dbReference type="GeneID" id="99810546"/>
<dbReference type="Proteomes" id="UP000322977">
    <property type="component" value="Unassembled WGS sequence"/>
</dbReference>